<name>A0ACC2WAB1_9TREE</name>
<dbReference type="Proteomes" id="UP001227268">
    <property type="component" value="Unassembled WGS sequence"/>
</dbReference>
<comment type="caution">
    <text evidence="1">The sequence shown here is derived from an EMBL/GenBank/DDBJ whole genome shotgun (WGS) entry which is preliminary data.</text>
</comment>
<sequence>MVHHPLLPIGCLLALLQAATVQADHHDAQYRPLGYSHTANNISKCAYNENKEVVLNGKRPLITFDYGAIVSGFPRFQVAEAQGDYVEVEVKYSEGYSGLTLPFADGPYMFTNQLSNNFRTETINVTDVVLNQGSSFESFFIQGSQRWQSIRLTQGNQLKLRDVGFRPTSATTALQDSKGNATLADPHNTFECSNDIYNRIWALGPKSLQHACVRAETQPSTWTLDANDPTNGVFIRGQRAARSANLTGALPANYTFSFEIKIVRGGFGFQLDAGLSGTGPLFYIVSNLPNETTFTNWNHTLLPRNTLVLGAGFAIVNQTTLPGYQYDKIPLNNVFIDLGVSEGKWLEIFATSDAASIYSISINKEQVACINYTSYGYLPGPSPFYLGATSIGIGGWQDQDAYYRNLKVAYPNGTVLYENAMDNADILAEYGVLQNPFRLVWLGDFYIGATSLAVSTADYDVHRGTLESSLEHASAAGAVGILNPMGINSKYAQAYVQTGSLILSDYQLDFLNSIYIYVESTLDTTWLQRHWSAMQKQIEFSSSFVNPKTQLWAPLNVFKGAPNGTAPSSQFVWTMNNMATLADLVGDSNLSAIYRHQANATSQAINQYLWNDITGTYKVSLTDGNYSYIDMAMSIIAGVSTGNKTTSQLEKLDSLTYGPGYLQDSSVVGSNETTLSPYLGGYLLDALGIACRGKEMTFLFDNLWTLMAQPGEDYSGGAWEYVVSILSLQHEIDQSLIFLSFLQFPDGKPGLSVFTSLAHPWASGATAALTRYALGLRPTTIGYTRWTFAPVELTLTHASGCIDTPQGEIKASWSTESGKLVITIDAPAGTAGVVVPHLAGTYNVGGKKGQTGQFMVQGGSKVTIKQE</sequence>
<reference evidence="1" key="1">
    <citation type="submission" date="2023-04" db="EMBL/GenBank/DDBJ databases">
        <title>Draft Genome sequencing of Naganishia species isolated from polar environments using Oxford Nanopore Technology.</title>
        <authorList>
            <person name="Leo P."/>
            <person name="Venkateswaran K."/>
        </authorList>
    </citation>
    <scope>NUCLEOTIDE SEQUENCE</scope>
    <source>
        <strain evidence="1">MNA-CCFEE 5423</strain>
    </source>
</reference>
<organism evidence="1 2">
    <name type="scientific">Naganishia friedmannii</name>
    <dbReference type="NCBI Taxonomy" id="89922"/>
    <lineage>
        <taxon>Eukaryota</taxon>
        <taxon>Fungi</taxon>
        <taxon>Dikarya</taxon>
        <taxon>Basidiomycota</taxon>
        <taxon>Agaricomycotina</taxon>
        <taxon>Tremellomycetes</taxon>
        <taxon>Filobasidiales</taxon>
        <taxon>Filobasidiaceae</taxon>
        <taxon>Naganishia</taxon>
    </lineage>
</organism>
<proteinExistence type="predicted"/>
<evidence type="ECO:0000313" key="2">
    <source>
        <dbReference type="Proteomes" id="UP001227268"/>
    </source>
</evidence>
<gene>
    <name evidence="1" type="ORF">QFC21_000003</name>
</gene>
<protein>
    <submittedName>
        <fullName evidence="1">Uncharacterized protein</fullName>
    </submittedName>
</protein>
<accession>A0ACC2WAB1</accession>
<evidence type="ECO:0000313" key="1">
    <source>
        <dbReference type="EMBL" id="KAJ9108683.1"/>
    </source>
</evidence>
<dbReference type="EMBL" id="JASBWT010000001">
    <property type="protein sequence ID" value="KAJ9108683.1"/>
    <property type="molecule type" value="Genomic_DNA"/>
</dbReference>
<keyword evidence="2" id="KW-1185">Reference proteome</keyword>